<dbReference type="GO" id="GO:0005525">
    <property type="term" value="F:GTP binding"/>
    <property type="evidence" value="ECO:0007669"/>
    <property type="project" value="UniProtKB-KW"/>
</dbReference>
<dbReference type="RefSeq" id="WP_235443164.1">
    <property type="nucleotide sequence ID" value="NZ_LHCF01000001.1"/>
</dbReference>
<keyword evidence="14" id="KW-0132">Cell division</keyword>
<dbReference type="GO" id="GO:0003924">
    <property type="term" value="F:GTPase activity"/>
    <property type="evidence" value="ECO:0007669"/>
    <property type="project" value="TreeGrafter"/>
</dbReference>
<evidence type="ECO:0000256" key="1">
    <source>
        <dbReference type="ARBA" id="ARBA00004413"/>
    </source>
</evidence>
<dbReference type="Proteomes" id="UP000037386">
    <property type="component" value="Unassembled WGS sequence"/>
</dbReference>
<evidence type="ECO:0000256" key="4">
    <source>
        <dbReference type="ARBA" id="ARBA00022490"/>
    </source>
</evidence>
<keyword evidence="9" id="KW-0675">Receptor</keyword>
<evidence type="ECO:0000313" key="14">
    <source>
        <dbReference type="EMBL" id="KOR75747.1"/>
    </source>
</evidence>
<keyword evidence="4" id="KW-0963">Cytoplasm</keyword>
<dbReference type="InterPro" id="IPR013822">
    <property type="entry name" value="Signal_recog_particl_SRP54_hlx"/>
</dbReference>
<accession>A0A0M1N0R0</accession>
<dbReference type="Gene3D" id="1.20.120.140">
    <property type="entry name" value="Signal recognition particle SRP54, nucleotide-binding domain"/>
    <property type="match status" value="1"/>
</dbReference>
<dbReference type="GO" id="GO:0005886">
    <property type="term" value="C:plasma membrane"/>
    <property type="evidence" value="ECO:0007669"/>
    <property type="project" value="UniProtKB-SubCell"/>
</dbReference>
<feature type="domain" description="SRP54-type proteins GTP-binding" evidence="12">
    <location>
        <begin position="105"/>
        <end position="306"/>
    </location>
</feature>
<evidence type="ECO:0000256" key="7">
    <source>
        <dbReference type="ARBA" id="ARBA00023134"/>
    </source>
</evidence>
<dbReference type="SMART" id="SM00382">
    <property type="entry name" value="AAA"/>
    <property type="match status" value="1"/>
</dbReference>
<evidence type="ECO:0000256" key="8">
    <source>
        <dbReference type="ARBA" id="ARBA00023136"/>
    </source>
</evidence>
<keyword evidence="6" id="KW-0378">Hydrolase</keyword>
<comment type="subcellular location">
    <subcellularLocation>
        <location evidence="1">Cell membrane</location>
        <topology evidence="1">Peripheral membrane protein</topology>
        <orientation evidence="1">Cytoplasmic side</orientation>
    </subcellularLocation>
</comment>
<dbReference type="STRING" id="479893.CPX_001309"/>
<sequence length="308" mass="34281">MQKKSSFHPSFLEDLEILLVKADVGIKTATHLIANIKNRLEHKPLQESSAFIALTMEEIVGLYEKESYDNAEKALSYEKTDKTNNALNKQEKVATTTKTINVDKPQIYLFMGVNGVGKTTTIGKLASKLTTEGQKVLLVAGDTFRTGAVEQLKIWGERTKSEVFFKEGNISPSAVIFDALVYAEKNAFDVVLCDTSGRLQNKVNLMKELEKIKKVIQKKFPQGPHESFLVLDSMTGQNGLNQIDLFNQSISLSGVILTKMDGAANGGLILAIKHLYNLETKYLGMGENPNDLFAFDIRTFIHNLFIKD</sequence>
<keyword evidence="7" id="KW-0342">GTP-binding</keyword>
<organism evidence="14 15">
    <name type="scientific">Candidatus Phytoplasma pruni</name>
    <dbReference type="NCBI Taxonomy" id="479893"/>
    <lineage>
        <taxon>Bacteria</taxon>
        <taxon>Bacillati</taxon>
        <taxon>Mycoplasmatota</taxon>
        <taxon>Mollicutes</taxon>
        <taxon>Acholeplasmatales</taxon>
        <taxon>Acholeplasmataceae</taxon>
        <taxon>Candidatus Phytoplasma</taxon>
        <taxon>16SrIII (X-disease group)</taxon>
    </lineage>
</organism>
<dbReference type="InterPro" id="IPR027417">
    <property type="entry name" value="P-loop_NTPase"/>
</dbReference>
<dbReference type="PATRIC" id="fig|479893.3.peg.88"/>
<name>A0A0M1N0R0_9MOLU</name>
<dbReference type="SMART" id="SM00963">
    <property type="entry name" value="SRP54_N"/>
    <property type="match status" value="1"/>
</dbReference>
<comment type="caution">
    <text evidence="14">The sequence shown here is derived from an EMBL/GenBank/DDBJ whole genome shotgun (WGS) entry which is preliminary data.</text>
</comment>
<dbReference type="InterPro" id="IPR036225">
    <property type="entry name" value="SRP/SRP_N"/>
</dbReference>
<evidence type="ECO:0000259" key="13">
    <source>
        <dbReference type="SMART" id="SM00963"/>
    </source>
</evidence>
<comment type="catalytic activity">
    <reaction evidence="10">
        <text>GTP + H2O = GDP + phosphate + H(+)</text>
        <dbReference type="Rhea" id="RHEA:19669"/>
        <dbReference type="ChEBI" id="CHEBI:15377"/>
        <dbReference type="ChEBI" id="CHEBI:15378"/>
        <dbReference type="ChEBI" id="CHEBI:37565"/>
        <dbReference type="ChEBI" id="CHEBI:43474"/>
        <dbReference type="ChEBI" id="CHEBI:58189"/>
        <dbReference type="EC" id="3.6.5.4"/>
    </reaction>
</comment>
<dbReference type="GO" id="GO:0051301">
    <property type="term" value="P:cell division"/>
    <property type="evidence" value="ECO:0007669"/>
    <property type="project" value="UniProtKB-KW"/>
</dbReference>
<dbReference type="SMART" id="SM00962">
    <property type="entry name" value="SRP54"/>
    <property type="match status" value="1"/>
</dbReference>
<evidence type="ECO:0000256" key="9">
    <source>
        <dbReference type="ARBA" id="ARBA00023170"/>
    </source>
</evidence>
<evidence type="ECO:0000256" key="2">
    <source>
        <dbReference type="ARBA" id="ARBA00008531"/>
    </source>
</evidence>
<evidence type="ECO:0000259" key="12">
    <source>
        <dbReference type="SMART" id="SM00962"/>
    </source>
</evidence>
<dbReference type="PANTHER" id="PTHR43134">
    <property type="entry name" value="SIGNAL RECOGNITION PARTICLE RECEPTOR SUBUNIT ALPHA"/>
    <property type="match status" value="1"/>
</dbReference>
<feature type="domain" description="AAA+ ATPase" evidence="11">
    <location>
        <begin position="104"/>
        <end position="305"/>
    </location>
</feature>
<dbReference type="Pfam" id="PF02881">
    <property type="entry name" value="SRP54_N"/>
    <property type="match status" value="1"/>
</dbReference>
<evidence type="ECO:0000256" key="5">
    <source>
        <dbReference type="ARBA" id="ARBA00022741"/>
    </source>
</evidence>
<keyword evidence="3" id="KW-1003">Cell membrane</keyword>
<dbReference type="PANTHER" id="PTHR43134:SF1">
    <property type="entry name" value="SIGNAL RECOGNITION PARTICLE RECEPTOR SUBUNIT ALPHA"/>
    <property type="match status" value="1"/>
</dbReference>
<comment type="similarity">
    <text evidence="2">Belongs to the GTP-binding SRP family.</text>
</comment>
<protein>
    <submittedName>
        <fullName evidence="14">Cell division protein ftsY-like protein</fullName>
    </submittedName>
</protein>
<dbReference type="Gene3D" id="3.40.50.300">
    <property type="entry name" value="P-loop containing nucleotide triphosphate hydrolases"/>
    <property type="match status" value="1"/>
</dbReference>
<evidence type="ECO:0000256" key="3">
    <source>
        <dbReference type="ARBA" id="ARBA00022475"/>
    </source>
</evidence>
<gene>
    <name evidence="14" type="primary">ftsY</name>
    <name evidence="14" type="ORF">CPX_001309</name>
</gene>
<keyword evidence="8" id="KW-0472">Membrane</keyword>
<dbReference type="GO" id="GO:0006614">
    <property type="term" value="P:SRP-dependent cotranslational protein targeting to membrane"/>
    <property type="evidence" value="ECO:0007669"/>
    <property type="project" value="InterPro"/>
</dbReference>
<dbReference type="EMBL" id="LHCF01000001">
    <property type="protein sequence ID" value="KOR75747.1"/>
    <property type="molecule type" value="Genomic_DNA"/>
</dbReference>
<dbReference type="InterPro" id="IPR004390">
    <property type="entry name" value="SR_rcpt_FtsY"/>
</dbReference>
<feature type="domain" description="Signal recognition particle SRP54 helical bundle" evidence="13">
    <location>
        <begin position="1"/>
        <end position="63"/>
    </location>
</feature>
<dbReference type="NCBIfam" id="TIGR00064">
    <property type="entry name" value="ftsY"/>
    <property type="match status" value="1"/>
</dbReference>
<evidence type="ECO:0000256" key="6">
    <source>
        <dbReference type="ARBA" id="ARBA00022801"/>
    </source>
</evidence>
<proteinExistence type="inferred from homology"/>
<evidence type="ECO:0000259" key="11">
    <source>
        <dbReference type="SMART" id="SM00382"/>
    </source>
</evidence>
<evidence type="ECO:0000313" key="15">
    <source>
        <dbReference type="Proteomes" id="UP000037386"/>
    </source>
</evidence>
<dbReference type="InterPro" id="IPR003593">
    <property type="entry name" value="AAA+_ATPase"/>
</dbReference>
<reference evidence="15" key="1">
    <citation type="submission" date="2015-05" db="EMBL/GenBank/DDBJ databases">
        <title>Draft genome sequence of 'Candidatus Phytoplasma Pruni' strain CX, a plant pathogenic bacterium.</title>
        <authorList>
            <person name="Lee I.-M."/>
            <person name="Bottner-Parker K.D."/>
            <person name="Shao J."/>
            <person name="Gundersen-Rindal D.E."/>
            <person name="Zhao Y."/>
            <person name="Davis R.E."/>
        </authorList>
    </citation>
    <scope>NUCLEOTIDE SEQUENCE [LARGE SCALE GENOMIC DNA]</scope>
    <source>
        <strain evidence="15">CX</strain>
    </source>
</reference>
<dbReference type="FunFam" id="3.40.50.300:FF:000053">
    <property type="entry name" value="Signal recognition particle receptor FtsY"/>
    <property type="match status" value="1"/>
</dbReference>
<dbReference type="GO" id="GO:0005047">
    <property type="term" value="F:signal recognition particle binding"/>
    <property type="evidence" value="ECO:0007669"/>
    <property type="project" value="TreeGrafter"/>
</dbReference>
<dbReference type="InterPro" id="IPR042101">
    <property type="entry name" value="SRP54_N_sf"/>
</dbReference>
<dbReference type="AlphaFoldDB" id="A0A0M1N0R0"/>
<dbReference type="Pfam" id="PF00448">
    <property type="entry name" value="SRP54"/>
    <property type="match status" value="1"/>
</dbReference>
<dbReference type="GO" id="GO:0005737">
    <property type="term" value="C:cytoplasm"/>
    <property type="evidence" value="ECO:0007669"/>
    <property type="project" value="UniProtKB-ARBA"/>
</dbReference>
<evidence type="ECO:0000256" key="10">
    <source>
        <dbReference type="ARBA" id="ARBA00048027"/>
    </source>
</evidence>
<keyword evidence="5" id="KW-0547">Nucleotide-binding</keyword>
<dbReference type="InterPro" id="IPR000897">
    <property type="entry name" value="SRP54_GTPase_dom"/>
</dbReference>
<dbReference type="SUPFAM" id="SSF47364">
    <property type="entry name" value="Domain of the SRP/SRP receptor G-proteins"/>
    <property type="match status" value="1"/>
</dbReference>
<dbReference type="SUPFAM" id="SSF52540">
    <property type="entry name" value="P-loop containing nucleoside triphosphate hydrolases"/>
    <property type="match status" value="1"/>
</dbReference>
<keyword evidence="14" id="KW-0131">Cell cycle</keyword>